<reference evidence="1 2" key="1">
    <citation type="journal article" date="2021" name="Front. Genet.">
        <title>Chromosome-Level Genome Assembly Reveals Significant Gene Expansion in the Toll and IMD Signaling Pathways of Dendrolimus kikuchii.</title>
        <authorList>
            <person name="Zhou J."/>
            <person name="Wu P."/>
            <person name="Xiong Z."/>
            <person name="Liu N."/>
            <person name="Zhao N."/>
            <person name="Ji M."/>
            <person name="Qiu Y."/>
            <person name="Yang B."/>
        </authorList>
    </citation>
    <scope>NUCLEOTIDE SEQUENCE [LARGE SCALE GENOMIC DNA]</scope>
    <source>
        <strain evidence="1">Ann1</strain>
    </source>
</reference>
<dbReference type="EMBL" id="CM034387">
    <property type="protein sequence ID" value="KAJ0184317.1"/>
    <property type="molecule type" value="Genomic_DNA"/>
</dbReference>
<accession>A0ACC1DKT4</accession>
<gene>
    <name evidence="1" type="ORF">K1T71_000740</name>
</gene>
<proteinExistence type="predicted"/>
<comment type="caution">
    <text evidence="1">The sequence shown here is derived from an EMBL/GenBank/DDBJ whole genome shotgun (WGS) entry which is preliminary data.</text>
</comment>
<evidence type="ECO:0000313" key="2">
    <source>
        <dbReference type="Proteomes" id="UP000824533"/>
    </source>
</evidence>
<sequence length="241" mass="27324">MSATDKLIETCKLFERGIREATSELISAKLKVDGSSEEVIAKRLEELALFSAKRIILRASALSLSPEITEQPKSPDLIQEYGEVASDKVLEQCILKSIMQADAVKKIIQTPNSLLNKETIAMKEKVIKAITDHTEKENLLIAIDKGLKEKEAELVAVQSEWYERMREMRALRDSSMDEDMEDDQMDDELVNTKAKYLSKIRVLCSVVQRVATGQSNDYDWLSDPHGRLAIIKECRKCTYNL</sequence>
<evidence type="ECO:0000313" key="1">
    <source>
        <dbReference type="EMBL" id="KAJ0184317.1"/>
    </source>
</evidence>
<name>A0ACC1DKT4_9NEOP</name>
<organism evidence="1 2">
    <name type="scientific">Dendrolimus kikuchii</name>
    <dbReference type="NCBI Taxonomy" id="765133"/>
    <lineage>
        <taxon>Eukaryota</taxon>
        <taxon>Metazoa</taxon>
        <taxon>Ecdysozoa</taxon>
        <taxon>Arthropoda</taxon>
        <taxon>Hexapoda</taxon>
        <taxon>Insecta</taxon>
        <taxon>Pterygota</taxon>
        <taxon>Neoptera</taxon>
        <taxon>Endopterygota</taxon>
        <taxon>Lepidoptera</taxon>
        <taxon>Glossata</taxon>
        <taxon>Ditrysia</taxon>
        <taxon>Bombycoidea</taxon>
        <taxon>Lasiocampidae</taxon>
        <taxon>Dendrolimus</taxon>
    </lineage>
</organism>
<dbReference type="Proteomes" id="UP000824533">
    <property type="component" value="Linkage Group LG01"/>
</dbReference>
<protein>
    <submittedName>
        <fullName evidence="1">Uncharacterized protein</fullName>
    </submittedName>
</protein>
<keyword evidence="2" id="KW-1185">Reference proteome</keyword>